<keyword evidence="6 7" id="KW-0627">Porphyrin biosynthesis</keyword>
<sequence length="372" mass="38498">MSALPAGPAISGTPLPDDHPLTSGRTADSALIRSYRGERAERPAVWFMRQAGRSLPEYRAVRAGTAMLDACLTPDLVTEITLQPVRRHGVDAAIFFSDIVVPLKLAGIDVEIRPGVGPVVADPIRTAAQVAALPELTVDQLTPIVQAVRGTVAELGSTPLIGFAGAPFTLASYLVEGGPSREHLHTKAMMHAAPELWNELAGWVARTTATFLRGQVLAGTSAAQLFDSWAGALSLADYRTFVQPHSAHVLTAVADLGVPRIHFGVGTGELLAAMHEAGADVMGVDHRIPLDVAQQRLGGGVPVQGNIDPALLFAGRDALGAAATAVLAAGRTAPGHVVNLGHGVPPETDPDVLTWLVDLLHSSGPAGGGSAG</sequence>
<evidence type="ECO:0000313" key="11">
    <source>
        <dbReference type="Proteomes" id="UP000306985"/>
    </source>
</evidence>
<evidence type="ECO:0000256" key="7">
    <source>
        <dbReference type="HAMAP-Rule" id="MF_00218"/>
    </source>
</evidence>
<proteinExistence type="inferred from homology"/>
<dbReference type="UniPathway" id="UPA00251">
    <property type="reaction ID" value="UER00321"/>
</dbReference>
<feature type="site" description="Transition state stabilizer" evidence="7">
    <location>
        <position position="98"/>
    </location>
</feature>
<dbReference type="Proteomes" id="UP000306985">
    <property type="component" value="Unassembled WGS sequence"/>
</dbReference>
<comment type="pathway">
    <text evidence="1 7">Porphyrin-containing compound metabolism; protoporphyrin-IX biosynthesis; coproporphyrinogen-III from 5-aminolevulinate: step 4/4.</text>
</comment>
<dbReference type="HAMAP" id="MF_00218">
    <property type="entry name" value="URO_D"/>
    <property type="match status" value="1"/>
</dbReference>
<evidence type="ECO:0000259" key="9">
    <source>
        <dbReference type="PROSITE" id="PS00907"/>
    </source>
</evidence>
<keyword evidence="11" id="KW-1185">Reference proteome</keyword>
<evidence type="ECO:0000256" key="6">
    <source>
        <dbReference type="ARBA" id="ARBA00023244"/>
    </source>
</evidence>
<dbReference type="InterPro" id="IPR006361">
    <property type="entry name" value="Uroporphyrinogen_deCO2ase_HemE"/>
</dbReference>
<comment type="caution">
    <text evidence="10">The sequence shown here is derived from an EMBL/GenBank/DDBJ whole genome shotgun (WGS) entry which is preliminary data.</text>
</comment>
<evidence type="ECO:0000313" key="10">
    <source>
        <dbReference type="EMBL" id="TKV61390.1"/>
    </source>
</evidence>
<comment type="subunit">
    <text evidence="7">Homodimer.</text>
</comment>
<feature type="region of interest" description="Disordered" evidence="8">
    <location>
        <begin position="1"/>
        <end position="24"/>
    </location>
</feature>
<dbReference type="PROSITE" id="PS00907">
    <property type="entry name" value="UROD_2"/>
    <property type="match status" value="1"/>
</dbReference>
<dbReference type="GO" id="GO:0006782">
    <property type="term" value="P:protoporphyrinogen IX biosynthetic process"/>
    <property type="evidence" value="ECO:0007669"/>
    <property type="project" value="UniProtKB-UniRule"/>
</dbReference>
<comment type="function">
    <text evidence="7">Catalyzes the decarboxylation of four acetate groups of uroporphyrinogen-III to yield coproporphyrinogen-III.</text>
</comment>
<evidence type="ECO:0000256" key="3">
    <source>
        <dbReference type="ARBA" id="ARBA00012288"/>
    </source>
</evidence>
<comment type="catalytic activity">
    <reaction evidence="7">
        <text>uroporphyrinogen III + 4 H(+) = coproporphyrinogen III + 4 CO2</text>
        <dbReference type="Rhea" id="RHEA:19865"/>
        <dbReference type="ChEBI" id="CHEBI:15378"/>
        <dbReference type="ChEBI" id="CHEBI:16526"/>
        <dbReference type="ChEBI" id="CHEBI:57308"/>
        <dbReference type="ChEBI" id="CHEBI:57309"/>
        <dbReference type="EC" id="4.1.1.37"/>
    </reaction>
</comment>
<feature type="domain" description="Uroporphyrinogen decarboxylase (URO-D)" evidence="9">
    <location>
        <begin position="161"/>
        <end position="177"/>
    </location>
</feature>
<dbReference type="GO" id="GO:0005829">
    <property type="term" value="C:cytosol"/>
    <property type="evidence" value="ECO:0007669"/>
    <property type="project" value="TreeGrafter"/>
</dbReference>
<dbReference type="Gene3D" id="3.20.20.210">
    <property type="match status" value="1"/>
</dbReference>
<feature type="binding site" evidence="7">
    <location>
        <position position="228"/>
    </location>
    <ligand>
        <name>substrate</name>
    </ligand>
</feature>
<gene>
    <name evidence="7 10" type="primary">hemE</name>
    <name evidence="10" type="ORF">FDO65_07320</name>
</gene>
<accession>A0A4U6QLG3</accession>
<dbReference type="Pfam" id="PF01208">
    <property type="entry name" value="URO-D"/>
    <property type="match status" value="1"/>
</dbReference>
<dbReference type="SUPFAM" id="SSF51726">
    <property type="entry name" value="UROD/MetE-like"/>
    <property type="match status" value="1"/>
</dbReference>
<dbReference type="OrthoDB" id="9806656at2"/>
<evidence type="ECO:0000256" key="5">
    <source>
        <dbReference type="ARBA" id="ARBA00023239"/>
    </source>
</evidence>
<keyword evidence="5 7" id="KW-0456">Lyase</keyword>
<dbReference type="PANTHER" id="PTHR21091">
    <property type="entry name" value="METHYLTETRAHYDROFOLATE:HOMOCYSTEINE METHYLTRANSFERASE RELATED"/>
    <property type="match status" value="1"/>
</dbReference>
<keyword evidence="4 7" id="KW-0210">Decarboxylase</keyword>
<name>A0A4U6QLG3_9ACTN</name>
<dbReference type="InterPro" id="IPR000257">
    <property type="entry name" value="Uroporphyrinogen_deCOase"/>
</dbReference>
<evidence type="ECO:0000256" key="1">
    <source>
        <dbReference type="ARBA" id="ARBA00004804"/>
    </source>
</evidence>
<evidence type="ECO:0000256" key="8">
    <source>
        <dbReference type="SAM" id="MobiDB-lite"/>
    </source>
</evidence>
<comment type="subcellular location">
    <subcellularLocation>
        <location evidence="7">Cytoplasm</location>
    </subcellularLocation>
</comment>
<dbReference type="NCBIfam" id="TIGR01464">
    <property type="entry name" value="hemE"/>
    <property type="match status" value="1"/>
</dbReference>
<evidence type="ECO:0000256" key="2">
    <source>
        <dbReference type="ARBA" id="ARBA00009935"/>
    </source>
</evidence>
<dbReference type="PANTHER" id="PTHR21091:SF169">
    <property type="entry name" value="UROPORPHYRINOGEN DECARBOXYLASE"/>
    <property type="match status" value="1"/>
</dbReference>
<reference evidence="10 11" key="1">
    <citation type="submission" date="2019-05" db="EMBL/GenBank/DDBJ databases">
        <title>Nakamurella sp. N5BH11, whole genome shotgun sequence.</title>
        <authorList>
            <person name="Tuo L."/>
        </authorList>
    </citation>
    <scope>NUCLEOTIDE SEQUENCE [LARGE SCALE GENOMIC DNA]</scope>
    <source>
        <strain evidence="10 11">N5BH11</strain>
    </source>
</reference>
<dbReference type="AlphaFoldDB" id="A0A4U6QLG3"/>
<dbReference type="EC" id="4.1.1.37" evidence="3 7"/>
<dbReference type="InterPro" id="IPR038071">
    <property type="entry name" value="UROD/MetE-like_sf"/>
</dbReference>
<feature type="binding site" evidence="7">
    <location>
        <position position="173"/>
    </location>
    <ligand>
        <name>substrate</name>
    </ligand>
</feature>
<dbReference type="EMBL" id="SZZH01000001">
    <property type="protein sequence ID" value="TKV61390.1"/>
    <property type="molecule type" value="Genomic_DNA"/>
</dbReference>
<feature type="binding site" evidence="7">
    <location>
        <position position="98"/>
    </location>
    <ligand>
        <name>substrate</name>
    </ligand>
</feature>
<organism evidence="10 11">
    <name type="scientific">Nakamurella flava</name>
    <dbReference type="NCBI Taxonomy" id="2576308"/>
    <lineage>
        <taxon>Bacteria</taxon>
        <taxon>Bacillati</taxon>
        <taxon>Actinomycetota</taxon>
        <taxon>Actinomycetes</taxon>
        <taxon>Nakamurellales</taxon>
        <taxon>Nakamurellaceae</taxon>
        <taxon>Nakamurella</taxon>
    </lineage>
</organism>
<keyword evidence="7" id="KW-0963">Cytoplasm</keyword>
<dbReference type="RefSeq" id="WP_137448694.1">
    <property type="nucleotide sequence ID" value="NZ_SZZH01000001.1"/>
</dbReference>
<dbReference type="CDD" id="cd00717">
    <property type="entry name" value="URO-D"/>
    <property type="match status" value="1"/>
</dbReference>
<feature type="binding site" evidence="7">
    <location>
        <position position="342"/>
    </location>
    <ligand>
        <name>substrate</name>
    </ligand>
</feature>
<comment type="similarity">
    <text evidence="2 7">Belongs to the uroporphyrinogen decarboxylase family.</text>
</comment>
<protein>
    <recommendedName>
        <fullName evidence="3 7">Uroporphyrinogen decarboxylase</fullName>
        <shortName evidence="7">UPD</shortName>
        <shortName evidence="7">URO-D</shortName>
        <ecNumber evidence="3 7">4.1.1.37</ecNumber>
    </recommendedName>
</protein>
<evidence type="ECO:0000256" key="4">
    <source>
        <dbReference type="ARBA" id="ARBA00022793"/>
    </source>
</evidence>
<feature type="binding site" evidence="7">
    <location>
        <begin position="49"/>
        <end position="53"/>
    </location>
    <ligand>
        <name>substrate</name>
    </ligand>
</feature>
<comment type="caution">
    <text evidence="7">Lacks conserved residue(s) required for the propagation of feature annotation.</text>
</comment>
<dbReference type="GO" id="GO:0004853">
    <property type="term" value="F:uroporphyrinogen decarboxylase activity"/>
    <property type="evidence" value="ECO:0007669"/>
    <property type="project" value="UniProtKB-UniRule"/>
</dbReference>